<keyword evidence="4" id="KW-1185">Reference proteome</keyword>
<protein>
    <submittedName>
        <fullName evidence="3">YceI family protein</fullName>
    </submittedName>
</protein>
<reference evidence="3" key="1">
    <citation type="submission" date="2022-04" db="EMBL/GenBank/DDBJ databases">
        <title>Lysobacter sp. CAU 1642 isolated from sea sand.</title>
        <authorList>
            <person name="Kim W."/>
        </authorList>
    </citation>
    <scope>NUCLEOTIDE SEQUENCE</scope>
    <source>
        <strain evidence="3">CAU 1642</strain>
    </source>
</reference>
<dbReference type="SMART" id="SM00867">
    <property type="entry name" value="YceI"/>
    <property type="match status" value="1"/>
</dbReference>
<dbReference type="Pfam" id="PF04264">
    <property type="entry name" value="YceI"/>
    <property type="match status" value="1"/>
</dbReference>
<dbReference type="PANTHER" id="PTHR34406:SF1">
    <property type="entry name" value="PROTEIN YCEI"/>
    <property type="match status" value="1"/>
</dbReference>
<keyword evidence="1" id="KW-0732">Signal</keyword>
<evidence type="ECO:0000313" key="3">
    <source>
        <dbReference type="EMBL" id="MCK7592075.1"/>
    </source>
</evidence>
<dbReference type="Proteomes" id="UP001431449">
    <property type="component" value="Unassembled WGS sequence"/>
</dbReference>
<dbReference type="RefSeq" id="WP_248203989.1">
    <property type="nucleotide sequence ID" value="NZ_JALNMH010000001.1"/>
</dbReference>
<dbReference type="EMBL" id="JALNMH010000001">
    <property type="protein sequence ID" value="MCK7592075.1"/>
    <property type="molecule type" value="Genomic_DNA"/>
</dbReference>
<dbReference type="InterPro" id="IPR036761">
    <property type="entry name" value="TTHA0802/YceI-like_sf"/>
</dbReference>
<feature type="chain" id="PRO_5047489533" evidence="1">
    <location>
        <begin position="19"/>
        <end position="181"/>
    </location>
</feature>
<dbReference type="InterPro" id="IPR007372">
    <property type="entry name" value="Lipid/polyisoprenoid-bd_YceI"/>
</dbReference>
<proteinExistence type="predicted"/>
<dbReference type="SUPFAM" id="SSF101874">
    <property type="entry name" value="YceI-like"/>
    <property type="match status" value="1"/>
</dbReference>
<dbReference type="PANTHER" id="PTHR34406">
    <property type="entry name" value="PROTEIN YCEI"/>
    <property type="match status" value="1"/>
</dbReference>
<organism evidence="3 4">
    <name type="scientific">Pseudomarimonas salicorniae</name>
    <dbReference type="NCBI Taxonomy" id="2933270"/>
    <lineage>
        <taxon>Bacteria</taxon>
        <taxon>Pseudomonadati</taxon>
        <taxon>Pseudomonadota</taxon>
        <taxon>Gammaproteobacteria</taxon>
        <taxon>Lysobacterales</taxon>
        <taxon>Lysobacteraceae</taxon>
        <taxon>Pseudomarimonas</taxon>
    </lineage>
</organism>
<name>A0ABT0GC02_9GAMM</name>
<comment type="caution">
    <text evidence="3">The sequence shown here is derived from an EMBL/GenBank/DDBJ whole genome shotgun (WGS) entry which is preliminary data.</text>
</comment>
<dbReference type="Gene3D" id="2.40.128.110">
    <property type="entry name" value="Lipid/polyisoprenoid-binding, YceI-like"/>
    <property type="match status" value="1"/>
</dbReference>
<evidence type="ECO:0000259" key="2">
    <source>
        <dbReference type="SMART" id="SM00867"/>
    </source>
</evidence>
<accession>A0ABT0GC02</accession>
<sequence>MSLRPLLLCLFLPASLQAASWQSVEPSTLRFEGAAQGESFEGGFGQFEAQVDFDPENLAATRFEVSIDLGSADSRNSERDELLQSAEFFDVGNQQRARFEALGAQAEDGGYVSRGTLTLKGQQRAVNLRFRFTPTAEGARLEGEALLDRTDFGIGSGDWEDAEMIDHQVRVRTELTLRPAG</sequence>
<evidence type="ECO:0000256" key="1">
    <source>
        <dbReference type="SAM" id="SignalP"/>
    </source>
</evidence>
<gene>
    <name evidence="3" type="ORF">M0G41_00150</name>
</gene>
<feature type="signal peptide" evidence="1">
    <location>
        <begin position="1"/>
        <end position="18"/>
    </location>
</feature>
<evidence type="ECO:0000313" key="4">
    <source>
        <dbReference type="Proteomes" id="UP001431449"/>
    </source>
</evidence>
<feature type="domain" description="Lipid/polyisoprenoid-binding YceI-like" evidence="2">
    <location>
        <begin position="21"/>
        <end position="178"/>
    </location>
</feature>